<feature type="region of interest" description="Disordered" evidence="1">
    <location>
        <begin position="356"/>
        <end position="415"/>
    </location>
</feature>
<evidence type="ECO:0008006" key="4">
    <source>
        <dbReference type="Google" id="ProtNLM"/>
    </source>
</evidence>
<keyword evidence="3" id="KW-1185">Reference proteome</keyword>
<feature type="compositionally biased region" description="Low complexity" evidence="1">
    <location>
        <begin position="462"/>
        <end position="483"/>
    </location>
</feature>
<feature type="compositionally biased region" description="Acidic residues" evidence="1">
    <location>
        <begin position="1035"/>
        <end position="1052"/>
    </location>
</feature>
<proteinExistence type="predicted"/>
<accession>G0M9L9</accession>
<protein>
    <recommendedName>
        <fullName evidence="4">DUF38 domain-containing protein</fullName>
    </recommendedName>
</protein>
<feature type="compositionally biased region" description="Basic and acidic residues" evidence="1">
    <location>
        <begin position="1053"/>
        <end position="1068"/>
    </location>
</feature>
<feature type="compositionally biased region" description="Acidic residues" evidence="1">
    <location>
        <begin position="802"/>
        <end position="830"/>
    </location>
</feature>
<feature type="region of interest" description="Disordered" evidence="1">
    <location>
        <begin position="796"/>
        <end position="847"/>
    </location>
</feature>
<reference evidence="3" key="1">
    <citation type="submission" date="2011-07" db="EMBL/GenBank/DDBJ databases">
        <authorList>
            <consortium name="Caenorhabditis brenneri Sequencing and Analysis Consortium"/>
            <person name="Wilson R.K."/>
        </authorList>
    </citation>
    <scope>NUCLEOTIDE SEQUENCE [LARGE SCALE GENOMIC DNA]</scope>
    <source>
        <strain evidence="3">PB2801</strain>
    </source>
</reference>
<evidence type="ECO:0000313" key="3">
    <source>
        <dbReference type="Proteomes" id="UP000008068"/>
    </source>
</evidence>
<dbReference type="HOGENOM" id="CLU_246414_0_0_1"/>
<name>G0M9L9_CAEBE</name>
<dbReference type="STRING" id="135651.G0M9L9"/>
<feature type="region of interest" description="Disordered" evidence="1">
    <location>
        <begin position="1020"/>
        <end position="1070"/>
    </location>
</feature>
<feature type="compositionally biased region" description="Acidic residues" evidence="1">
    <location>
        <begin position="520"/>
        <end position="637"/>
    </location>
</feature>
<feature type="region of interest" description="Disordered" evidence="1">
    <location>
        <begin position="420"/>
        <end position="439"/>
    </location>
</feature>
<dbReference type="Proteomes" id="UP000008068">
    <property type="component" value="Unassembled WGS sequence"/>
</dbReference>
<feature type="compositionally biased region" description="Basic and acidic residues" evidence="1">
    <location>
        <begin position="831"/>
        <end position="847"/>
    </location>
</feature>
<feature type="compositionally biased region" description="Basic and acidic residues" evidence="1">
    <location>
        <begin position="1212"/>
        <end position="1224"/>
    </location>
</feature>
<dbReference type="eggNOG" id="ENOG502RVE0">
    <property type="taxonomic scope" value="Eukaryota"/>
</dbReference>
<evidence type="ECO:0000313" key="2">
    <source>
        <dbReference type="EMBL" id="EGT30693.1"/>
    </source>
</evidence>
<dbReference type="InParanoid" id="G0M9L9"/>
<evidence type="ECO:0000256" key="1">
    <source>
        <dbReference type="SAM" id="MobiDB-lite"/>
    </source>
</evidence>
<feature type="region of interest" description="Disordered" evidence="1">
    <location>
        <begin position="1184"/>
        <end position="1227"/>
    </location>
</feature>
<dbReference type="EMBL" id="GL379787">
    <property type="protein sequence ID" value="EGT30693.1"/>
    <property type="molecule type" value="Genomic_DNA"/>
</dbReference>
<gene>
    <name evidence="2" type="ORF">CAEBREN_00614</name>
</gene>
<sequence length="1550" mass="176005">MVHNTNLKEMDPEQQIALIAHFLCGTPLSSQQSSPPTRSNTASYAPTPVLPLVTNSPLLHHISNTPSTSTAAPTPFTFSYPIQNLDIANFPSISSTPSTAHMFSPAPGAIASPVFDFPQMNRTFFPDNIPSTLAPTLTNFAHLRSIQDTGMFNGTTHQYLSSSVASTSTALPASLSLQPAIQPIDSSHFLNGTLLSNISSPTLNIPTPAVPFQAQIQNIATQPVIGSQLNKSTGIVSGIPNRTYCNTAIPMTSPPTQSQRIPLPAPFLNFPRSSTYQEVDPHPSNGTLLPHNMPSTSTASQAVTFQPRMQNTLDSPPVNVLQTNKSPSIVSRISNRSPHFPLAPIPASSVNINASTTVSNKKVSKRAQKKASIGKENQEGVPKRGPGRPKGVKNGQGVNYTRDQARKNRKKAEKPLLEQRKLAAAQHRSAPSSAENRRPLLVVDQIPNRQQPGPLQNPPSPASSASSSGSTPKSSSTPSPTSGWKRRSSSPPEQNEEVPGKQFRSWITTRLPPIACNFNEDQEEEYSEGTYEELAAEIQEPMEVESEEPAEEWAEVEQGEEKEEKEEGEEEKEEEEEEVGEEEGEEEEEEEEEQEKQNEEGEGEQEQEQEEEQEGEEEEEEEEGEEEVVVEEEEVEEEEKKEMVAEFLSSRENRPYILHLSVFDQRKIIRAKVLILENNHTSPRFIEEGVVEEIFHTTILLIESLHFTEILFQCHLDNHIELSKQLTNHSYQRLSSNGEYRMRADTVIWDCPSQEELPNFLSVCPLEPFPKTYMPRGRRRQLVRIHLDVERFMFNTGREENDGVESDADKEDMQQEEDEFLEESQSSEDAGEGRTVEQEGKPVKNPLDEALKRIQEEGEQEFFEQYQENCTFLKLELLNNKKGKVLLRTRPDGRYPTSIEGPISECLEKAAKHLMKYGFEKFIILFQHATTIDPCRLLKKAVGKKRNNIRVDKILWAGPNNDGLNRLLSIWNYETVPEVYERNHGQLWFYPTEKRGFNDDPVINKRKKVLVQECLSRIEEENVQEEAESDRSGEPEEAGEVMESEEVEEQQEPQERQRPQEPEEKDGGEQIWEEFGLVLLNREEESIDTESSNGSSEDDQELEEVPEEDEEEMFDEDGEDNESWDSHSSTSVKTDEEDSEEKEQAEKTGTPEELDEGQEAVDILIPRRDLEIFDREDLLMVDTDFSDSSSYPSAGSSDVGLAEEEQEDEMMTDPKREEDEKEGLIEGGDMDFDNYYDVVEIEEEDEMAVKEEVNLVKEELVVPKNEGSTEELHLLLSSLPSKVIKIGIDSDESEDQYFVKIFSNGASFFETFATREQISNVFIDFILQHEFETLEFRFNSEEQEDLSKTIQAISDIVRERIGLLKVRKFRWNCYIKSTEEEIMKMISLLNTATLEEIIIEEKTNFTPKTQFRSLQDPLWWPELRTLKIRSPLQNVPISQFAYIDQLELQLNSATKVEIENLLNSFRKKDCLRTPAPYFSIKLQLHMMLSFATSQKKNTISGLIEKNGHSFFQWKKSGSYSLICKFSGYHIYGKLVDTDLLVDKDISSFFD</sequence>
<feature type="compositionally biased region" description="Acidic residues" evidence="1">
    <location>
        <begin position="1201"/>
        <end position="1211"/>
    </location>
</feature>
<organism evidence="3">
    <name type="scientific">Caenorhabditis brenneri</name>
    <name type="common">Nematode worm</name>
    <dbReference type="NCBI Taxonomy" id="135651"/>
    <lineage>
        <taxon>Eukaryota</taxon>
        <taxon>Metazoa</taxon>
        <taxon>Ecdysozoa</taxon>
        <taxon>Nematoda</taxon>
        <taxon>Chromadorea</taxon>
        <taxon>Rhabditida</taxon>
        <taxon>Rhabditina</taxon>
        <taxon>Rhabditomorpha</taxon>
        <taxon>Rhabditoidea</taxon>
        <taxon>Rhabditidae</taxon>
        <taxon>Peloderinae</taxon>
        <taxon>Caenorhabditis</taxon>
    </lineage>
</organism>
<feature type="compositionally biased region" description="Acidic residues" evidence="1">
    <location>
        <begin position="1096"/>
        <end position="1123"/>
    </location>
</feature>
<feature type="region of interest" description="Disordered" evidence="1">
    <location>
        <begin position="448"/>
        <end position="639"/>
    </location>
</feature>
<feature type="compositionally biased region" description="Low complexity" evidence="1">
    <location>
        <begin position="1184"/>
        <end position="1198"/>
    </location>
</feature>
<feature type="region of interest" description="Disordered" evidence="1">
    <location>
        <begin position="1083"/>
        <end position="1167"/>
    </location>
</feature>